<evidence type="ECO:0000259" key="11">
    <source>
        <dbReference type="Pfam" id="PF07730"/>
    </source>
</evidence>
<dbReference type="PANTHER" id="PTHR24421:SF10">
    <property type="entry name" value="NITRATE_NITRITE SENSOR PROTEIN NARQ"/>
    <property type="match status" value="1"/>
</dbReference>
<keyword evidence="8" id="KW-0902">Two-component regulatory system</keyword>
<dbReference type="EC" id="2.7.13.3" evidence="2"/>
<organism evidence="12 13">
    <name type="scientific">Streptomyces niveus</name>
    <name type="common">Streptomyces spheroides</name>
    <dbReference type="NCBI Taxonomy" id="193462"/>
    <lineage>
        <taxon>Bacteria</taxon>
        <taxon>Bacillati</taxon>
        <taxon>Actinomycetota</taxon>
        <taxon>Actinomycetes</taxon>
        <taxon>Kitasatosporales</taxon>
        <taxon>Streptomycetaceae</taxon>
        <taxon>Streptomyces</taxon>
    </lineage>
</organism>
<dbReference type="InterPro" id="IPR036890">
    <property type="entry name" value="HATPase_C_sf"/>
</dbReference>
<reference evidence="12 13" key="1">
    <citation type="submission" date="2016-11" db="EMBL/GenBank/DDBJ databases">
        <title>Complete genome sequence of Streptomyces niveus SCSIO 3406.</title>
        <authorList>
            <person name="Zhu Q."/>
            <person name="Cheng W."/>
            <person name="Song Y."/>
            <person name="Li Q."/>
            <person name="Ju J."/>
        </authorList>
    </citation>
    <scope>NUCLEOTIDE SEQUENCE [LARGE SCALE GENOMIC DNA]</scope>
    <source>
        <strain evidence="12 13">SCSIO 3406</strain>
    </source>
</reference>
<evidence type="ECO:0000259" key="10">
    <source>
        <dbReference type="Pfam" id="PF02518"/>
    </source>
</evidence>
<evidence type="ECO:0000256" key="6">
    <source>
        <dbReference type="ARBA" id="ARBA00022777"/>
    </source>
</evidence>
<evidence type="ECO:0000256" key="4">
    <source>
        <dbReference type="ARBA" id="ARBA00022679"/>
    </source>
</evidence>
<dbReference type="EMBL" id="CP018047">
    <property type="protein sequence ID" value="AQU65378.1"/>
    <property type="molecule type" value="Genomic_DNA"/>
</dbReference>
<keyword evidence="6 12" id="KW-0418">Kinase</keyword>
<dbReference type="Gene3D" id="1.20.5.1930">
    <property type="match status" value="1"/>
</dbReference>
<comment type="catalytic activity">
    <reaction evidence="1">
        <text>ATP + protein L-histidine = ADP + protein N-phospho-L-histidine.</text>
        <dbReference type="EC" id="2.7.13.3"/>
    </reaction>
</comment>
<evidence type="ECO:0000256" key="3">
    <source>
        <dbReference type="ARBA" id="ARBA00022553"/>
    </source>
</evidence>
<keyword evidence="13" id="KW-1185">Reference proteome</keyword>
<dbReference type="OrthoDB" id="227596at2"/>
<dbReference type="GO" id="GO:0005524">
    <property type="term" value="F:ATP binding"/>
    <property type="evidence" value="ECO:0007669"/>
    <property type="project" value="UniProtKB-KW"/>
</dbReference>
<dbReference type="SUPFAM" id="SSF55874">
    <property type="entry name" value="ATPase domain of HSP90 chaperone/DNA topoisomerase II/histidine kinase"/>
    <property type="match status" value="1"/>
</dbReference>
<sequence>MSTSLRIEAARRPRKVELVALLLLFGTTAMGCLVTSWTTPAPLSLWPGIVLSAFCCLALLRRHRNPLPVLGFITALTMAEGAVGYLITPLLMGPLMVSLYSVSLRADRTTARNASLLVAVCIVVTGLFLDPSSHPVLLGVVNPAAWVLLSALLGSYVGVRRSYAADRAEQAERAREEEARHHVVQERMRIARELHDIVAHHLALANAQASTAAHLYRTHPDKAFEMLNSLSTTTADALRELKATVGVLRQDTETDDSLAPAPGLGQLPDLTAAYSAAGLDVSVTISGPPQPLSPGVDLAAFRIIQEALTNVTKHAATGRADVRLSYHPHSLSLTISNETAAGSRRAGAPEPSRGFGLMGMRERAQSAGGTLTAGPCPEGFQVSCTLPLQPTS</sequence>
<dbReference type="InterPro" id="IPR003594">
    <property type="entry name" value="HATPase_dom"/>
</dbReference>
<evidence type="ECO:0000313" key="13">
    <source>
        <dbReference type="Proteomes" id="UP000189677"/>
    </source>
</evidence>
<keyword evidence="5" id="KW-0547">Nucleotide-binding</keyword>
<dbReference type="PANTHER" id="PTHR24421">
    <property type="entry name" value="NITRATE/NITRITE SENSOR PROTEIN NARX-RELATED"/>
    <property type="match status" value="1"/>
</dbReference>
<evidence type="ECO:0000313" key="12">
    <source>
        <dbReference type="EMBL" id="AQU65378.1"/>
    </source>
</evidence>
<evidence type="ECO:0000256" key="9">
    <source>
        <dbReference type="SAM" id="Phobius"/>
    </source>
</evidence>
<keyword evidence="4" id="KW-0808">Transferase</keyword>
<keyword evidence="9" id="KW-0812">Transmembrane</keyword>
<feature type="transmembrane region" description="Helical" evidence="9">
    <location>
        <begin position="41"/>
        <end position="60"/>
    </location>
</feature>
<dbReference type="InterPro" id="IPR050482">
    <property type="entry name" value="Sensor_HK_TwoCompSys"/>
</dbReference>
<name>A0A1U9QM67_STRNV</name>
<evidence type="ECO:0000256" key="1">
    <source>
        <dbReference type="ARBA" id="ARBA00000085"/>
    </source>
</evidence>
<dbReference type="Gene3D" id="3.30.565.10">
    <property type="entry name" value="Histidine kinase-like ATPase, C-terminal domain"/>
    <property type="match status" value="1"/>
</dbReference>
<dbReference type="CDD" id="cd16917">
    <property type="entry name" value="HATPase_UhpB-NarQ-NarX-like"/>
    <property type="match status" value="1"/>
</dbReference>
<feature type="transmembrane region" description="Helical" evidence="9">
    <location>
        <begin position="136"/>
        <end position="157"/>
    </location>
</feature>
<protein>
    <recommendedName>
        <fullName evidence="2">histidine kinase</fullName>
        <ecNumber evidence="2">2.7.13.3</ecNumber>
    </recommendedName>
</protein>
<dbReference type="Proteomes" id="UP000189677">
    <property type="component" value="Chromosome"/>
</dbReference>
<keyword evidence="9" id="KW-1133">Transmembrane helix</keyword>
<dbReference type="InterPro" id="IPR011712">
    <property type="entry name" value="Sig_transdc_His_kin_sub3_dim/P"/>
</dbReference>
<feature type="domain" description="Histidine kinase/HSP90-like ATPase" evidence="10">
    <location>
        <begin position="299"/>
        <end position="389"/>
    </location>
</feature>
<evidence type="ECO:0000256" key="7">
    <source>
        <dbReference type="ARBA" id="ARBA00022840"/>
    </source>
</evidence>
<dbReference type="Pfam" id="PF02518">
    <property type="entry name" value="HATPase_c"/>
    <property type="match status" value="1"/>
</dbReference>
<keyword evidence="7" id="KW-0067">ATP-binding</keyword>
<evidence type="ECO:0000256" key="5">
    <source>
        <dbReference type="ARBA" id="ARBA00022741"/>
    </source>
</evidence>
<dbReference type="Pfam" id="PF07730">
    <property type="entry name" value="HisKA_3"/>
    <property type="match status" value="1"/>
</dbReference>
<dbReference type="GO" id="GO:0046983">
    <property type="term" value="F:protein dimerization activity"/>
    <property type="evidence" value="ECO:0007669"/>
    <property type="project" value="InterPro"/>
</dbReference>
<keyword evidence="9" id="KW-0472">Membrane</keyword>
<dbReference type="KEGG" id="snw:BBN63_03040"/>
<feature type="transmembrane region" description="Helical" evidence="9">
    <location>
        <begin position="111"/>
        <end position="129"/>
    </location>
</feature>
<evidence type="ECO:0000256" key="2">
    <source>
        <dbReference type="ARBA" id="ARBA00012438"/>
    </source>
</evidence>
<evidence type="ECO:0000256" key="8">
    <source>
        <dbReference type="ARBA" id="ARBA00023012"/>
    </source>
</evidence>
<gene>
    <name evidence="12" type="ORF">BBN63_03040</name>
</gene>
<dbReference type="GO" id="GO:0000155">
    <property type="term" value="F:phosphorelay sensor kinase activity"/>
    <property type="evidence" value="ECO:0007669"/>
    <property type="project" value="InterPro"/>
</dbReference>
<dbReference type="GO" id="GO:0016020">
    <property type="term" value="C:membrane"/>
    <property type="evidence" value="ECO:0007669"/>
    <property type="project" value="InterPro"/>
</dbReference>
<dbReference type="AlphaFoldDB" id="A0A1U9QM67"/>
<proteinExistence type="predicted"/>
<accession>A0A1U9QM67</accession>
<dbReference type="PROSITE" id="PS51257">
    <property type="entry name" value="PROKAR_LIPOPROTEIN"/>
    <property type="match status" value="1"/>
</dbReference>
<feature type="transmembrane region" description="Helical" evidence="9">
    <location>
        <begin position="67"/>
        <end position="91"/>
    </location>
</feature>
<feature type="domain" description="Signal transduction histidine kinase subgroup 3 dimerisation and phosphoacceptor" evidence="11">
    <location>
        <begin position="186"/>
        <end position="252"/>
    </location>
</feature>
<keyword evidence="3" id="KW-0597">Phosphoprotein</keyword>
<dbReference type="RefSeq" id="WP_078073882.1">
    <property type="nucleotide sequence ID" value="NZ_CP018047.1"/>
</dbReference>